<dbReference type="OrthoDB" id="8685at2157"/>
<name>A0A5P9P051_9EURY</name>
<keyword evidence="2" id="KW-1185">Reference proteome</keyword>
<dbReference type="InterPro" id="IPR032710">
    <property type="entry name" value="NTF2-like_dom_sf"/>
</dbReference>
<reference evidence="1 2" key="1">
    <citation type="journal article" date="2007" name="Int. J. Syst. Evol. Microbiol.">
        <title>Natronorubrum sulfidifaciens sp. nov., an extremely haloalkaliphilic archaeon isolated from Aiding salt lake in Xin-Jiang, China.</title>
        <authorList>
            <person name="Cui H.L."/>
            <person name="Tohty D."/>
            <person name="Liu H.C."/>
            <person name="Liu S.J."/>
            <person name="Oren A."/>
            <person name="Zhou P.J."/>
        </authorList>
    </citation>
    <scope>NUCLEOTIDE SEQUENCE [LARGE SCALE GENOMIC DNA]</scope>
    <source>
        <strain evidence="1 2">7-3</strain>
    </source>
</reference>
<organism evidence="1 2">
    <name type="scientific">Natronorubrum aibiense</name>
    <dbReference type="NCBI Taxonomy" id="348826"/>
    <lineage>
        <taxon>Archaea</taxon>
        <taxon>Methanobacteriati</taxon>
        <taxon>Methanobacteriota</taxon>
        <taxon>Stenosarchaea group</taxon>
        <taxon>Halobacteria</taxon>
        <taxon>Halobacteriales</taxon>
        <taxon>Natrialbaceae</taxon>
        <taxon>Natronorubrum</taxon>
    </lineage>
</organism>
<sequence>MAQATPSKHKQVIERYLEAFNEQDVDALPELVTEDVLVQGLIGADGDVNGIEEYGEWWTETLSGIPDAHIELEDYFESGEKVAARWTFTGTQENDLFDIPATNRSFEITGLAIFRMEDEKIAEKRYQQDDLGMLQQLGIVEEH</sequence>
<dbReference type="RefSeq" id="WP_152938900.1">
    <property type="nucleotide sequence ID" value="NZ_CP045488.1"/>
</dbReference>
<evidence type="ECO:0000313" key="2">
    <source>
        <dbReference type="Proteomes" id="UP000326170"/>
    </source>
</evidence>
<dbReference type="GeneID" id="42299895"/>
<proteinExistence type="predicted"/>
<dbReference type="GO" id="GO:0030638">
    <property type="term" value="P:polyketide metabolic process"/>
    <property type="evidence" value="ECO:0007669"/>
    <property type="project" value="InterPro"/>
</dbReference>
<dbReference type="AlphaFoldDB" id="A0A5P9P051"/>
<evidence type="ECO:0000313" key="1">
    <source>
        <dbReference type="EMBL" id="QFU81519.1"/>
    </source>
</evidence>
<dbReference type="SUPFAM" id="SSF54427">
    <property type="entry name" value="NTF2-like"/>
    <property type="match status" value="1"/>
</dbReference>
<gene>
    <name evidence="1" type="ORF">GCU68_02560</name>
</gene>
<dbReference type="PANTHER" id="PTHR38436:SF1">
    <property type="entry name" value="ESTER CYCLASE"/>
    <property type="match status" value="1"/>
</dbReference>
<dbReference type="Gene3D" id="3.10.450.50">
    <property type="match status" value="1"/>
</dbReference>
<dbReference type="KEGG" id="nas:GCU68_02560"/>
<dbReference type="EMBL" id="CP045488">
    <property type="protein sequence ID" value="QFU81519.1"/>
    <property type="molecule type" value="Genomic_DNA"/>
</dbReference>
<dbReference type="InterPro" id="IPR009959">
    <property type="entry name" value="Cyclase_SnoaL-like"/>
</dbReference>
<dbReference type="Proteomes" id="UP000326170">
    <property type="component" value="Chromosome"/>
</dbReference>
<accession>A0A5P9P051</accession>
<protein>
    <submittedName>
        <fullName evidence="1">Ester cyclase</fullName>
    </submittedName>
</protein>
<dbReference type="Pfam" id="PF07366">
    <property type="entry name" value="SnoaL"/>
    <property type="match status" value="1"/>
</dbReference>
<dbReference type="PANTHER" id="PTHR38436">
    <property type="entry name" value="POLYKETIDE CYCLASE SNOAL-LIKE DOMAIN"/>
    <property type="match status" value="1"/>
</dbReference>